<evidence type="ECO:0000313" key="2">
    <source>
        <dbReference type="EMBL" id="CAB5326659.1"/>
    </source>
</evidence>
<evidence type="ECO:0000313" key="3">
    <source>
        <dbReference type="Proteomes" id="UP000684084"/>
    </source>
</evidence>
<dbReference type="OrthoDB" id="2426884at2759"/>
<name>A0A915YSZ2_9GLOM</name>
<reference evidence="2" key="1">
    <citation type="submission" date="2020-05" db="EMBL/GenBank/DDBJ databases">
        <authorList>
            <person name="Rincon C."/>
            <person name="Sanders R I."/>
            <person name="Robbins C."/>
            <person name="Chaturvedi A."/>
        </authorList>
    </citation>
    <scope>NUCLEOTIDE SEQUENCE</scope>
    <source>
        <strain evidence="2">CHB12</strain>
    </source>
</reference>
<accession>A0A915YSZ2</accession>
<proteinExistence type="predicted"/>
<sequence>MVLLVDKDDYNGNGYGRSPDHNKYDEFNKKITKEETSQMTKMENEDNKFSGIEGENNQSMIEGVSFGCCPNKERIRICKRPWG</sequence>
<organism evidence="2 3">
    <name type="scientific">Rhizophagus irregularis</name>
    <dbReference type="NCBI Taxonomy" id="588596"/>
    <lineage>
        <taxon>Eukaryota</taxon>
        <taxon>Fungi</taxon>
        <taxon>Fungi incertae sedis</taxon>
        <taxon>Mucoromycota</taxon>
        <taxon>Glomeromycotina</taxon>
        <taxon>Glomeromycetes</taxon>
        <taxon>Glomerales</taxon>
        <taxon>Glomeraceae</taxon>
        <taxon>Rhizophagus</taxon>
    </lineage>
</organism>
<gene>
    <name evidence="2" type="ORF">CHRIB12_LOCUS2632</name>
</gene>
<feature type="region of interest" description="Disordered" evidence="1">
    <location>
        <begin position="36"/>
        <end position="56"/>
    </location>
</feature>
<dbReference type="Proteomes" id="UP000684084">
    <property type="component" value="Unassembled WGS sequence"/>
</dbReference>
<protein>
    <submittedName>
        <fullName evidence="2">Uncharacterized protein</fullName>
    </submittedName>
</protein>
<feature type="compositionally biased region" description="Basic and acidic residues" evidence="1">
    <location>
        <begin position="36"/>
        <end position="48"/>
    </location>
</feature>
<evidence type="ECO:0000256" key="1">
    <source>
        <dbReference type="SAM" id="MobiDB-lite"/>
    </source>
</evidence>
<comment type="caution">
    <text evidence="2">The sequence shown here is derived from an EMBL/GenBank/DDBJ whole genome shotgun (WGS) entry which is preliminary data.</text>
</comment>
<dbReference type="EMBL" id="CAGKOT010000003">
    <property type="protein sequence ID" value="CAB5326659.1"/>
    <property type="molecule type" value="Genomic_DNA"/>
</dbReference>
<dbReference type="AlphaFoldDB" id="A0A915YSZ2"/>